<dbReference type="Proteomes" id="UP000011543">
    <property type="component" value="Unassembled WGS sequence"/>
</dbReference>
<dbReference type="KEGG" id="nmg:Nmag_4006"/>
<proteinExistence type="predicted"/>
<sequence>MTDDDILDAETVLGQTEGIYAEPAGAAPIAGIRRAREQGIISSDESVVAVVTGMGLKDTAGAKRAVGDVTRIEPTLDDVEARYGAAKNEMEHSP</sequence>
<name>D3T1T0_NATMM</name>
<dbReference type="EMBL" id="CP001934">
    <property type="protein sequence ID" value="ADD07539.1"/>
    <property type="molecule type" value="Genomic_DNA"/>
</dbReference>
<geneLocation type="plasmid" evidence="1 3">
    <name>pNMAG02</name>
</geneLocation>
<keyword evidence="1" id="KW-0614">Plasmid</keyword>
<reference evidence="1 3" key="2">
    <citation type="journal article" date="2012" name="BMC Genomics">
        <title>A comparative genomics perspective on the genetic content of the alkaliphilic haloarchaeon Natrialba magadii ATCC 43099T.</title>
        <authorList>
            <person name="Siddaramappa S."/>
            <person name="Challacombe J.F."/>
            <person name="Decastro R.E."/>
            <person name="Pfeiffer F."/>
            <person name="Sastre D.E."/>
            <person name="Gimenez M.I."/>
            <person name="Paggi R.A."/>
            <person name="Detter J.C."/>
            <person name="Davenport K.W."/>
            <person name="Goodwin L.A."/>
            <person name="Kyrpides N."/>
            <person name="Tapia R."/>
            <person name="Pitluck S."/>
            <person name="Lucas S."/>
            <person name="Woyke T."/>
            <person name="Maupin-Furlow J.A."/>
        </authorList>
    </citation>
    <scope>NUCLEOTIDE SEQUENCE [LARGE SCALE GENOMIC DNA]</scope>
    <source>
        <strain evidence="1">ATCC 43099</strain>
        <strain evidence="3">ATCC 43099 / DSM 3394 / CCM 3739 / CIP 104546 / IAM 13178 / JCM 8861 / NBRC 102185 / NCIMB 2190 / MS3</strain>
    </source>
</reference>
<accession>D3T1T0</accession>
<dbReference type="Gene3D" id="3.40.50.1100">
    <property type="match status" value="1"/>
</dbReference>
<reference evidence="3" key="1">
    <citation type="submission" date="2010-02" db="EMBL/GenBank/DDBJ databases">
        <title>Complete sequence of plasmid 2 of Natrialba magadii ATCC 43099.</title>
        <authorList>
            <consortium name="US DOE Joint Genome Institute"/>
            <person name="Lucas S."/>
            <person name="Copeland A."/>
            <person name="Lapidus A."/>
            <person name="Cheng J.-F."/>
            <person name="Bruce D."/>
            <person name="Goodwin L."/>
            <person name="Pitluck S."/>
            <person name="Davenport K."/>
            <person name="Saunders E."/>
            <person name="Detter J.C."/>
            <person name="Han C."/>
            <person name="Tapia R."/>
            <person name="Land M."/>
            <person name="Hauser L."/>
            <person name="Kyrpides N."/>
            <person name="Mikhailova N."/>
            <person name="De Castro R.E."/>
            <person name="Maupin-Furlow J.A."/>
            <person name="Woyke T."/>
        </authorList>
    </citation>
    <scope>NUCLEOTIDE SEQUENCE [LARGE SCALE GENOMIC DNA]</scope>
    <source>
        <strain evidence="3">ATCC 43099 / DSM 3394 / CCM 3739 / CIP 104546 / IAM 13178 / JCM 8861 / NBRC 102185 / NCIMB 2190 / MS3</strain>
        <plasmid evidence="3">pNMAG02</plasmid>
    </source>
</reference>
<keyword evidence="3" id="KW-1185">Reference proteome</keyword>
<evidence type="ECO:0000313" key="2">
    <source>
        <dbReference type="EMBL" id="ELY26576.1"/>
    </source>
</evidence>
<reference evidence="1" key="4">
    <citation type="submission" date="2016-09" db="EMBL/GenBank/DDBJ databases">
        <authorList>
            <person name="Pfeiffer F."/>
        </authorList>
    </citation>
    <scope>NUCLEOTIDE SEQUENCE</scope>
    <source>
        <strain evidence="1">ATCC 43099</strain>
        <plasmid evidence="1">pNMAG02</plasmid>
    </source>
</reference>
<protein>
    <submittedName>
        <fullName evidence="1">Pyridoxal-5'-phosphate-dependent protein beta subunit</fullName>
    </submittedName>
    <submittedName>
        <fullName evidence="2">Pyridoxal-5'-phosphate-dependent protein subunit beta</fullName>
    </submittedName>
</protein>
<reference evidence="2 4" key="3">
    <citation type="journal article" date="2014" name="PLoS Genet.">
        <title>Phylogenetically driven sequencing of extremely halophilic archaea reveals strategies for static and dynamic osmo-response.</title>
        <authorList>
            <person name="Becker E.A."/>
            <person name="Seitzer P.M."/>
            <person name="Tritt A."/>
            <person name="Larsen D."/>
            <person name="Krusor M."/>
            <person name="Yao A.I."/>
            <person name="Wu D."/>
            <person name="Madern D."/>
            <person name="Eisen J.A."/>
            <person name="Darling A.E."/>
            <person name="Facciotti M.T."/>
        </authorList>
    </citation>
    <scope>NUCLEOTIDE SEQUENCE [LARGE SCALE GENOMIC DNA]</scope>
    <source>
        <strain evidence="4">ATCC 43099 / DSM 3394 / CCM 3739 / CIP 104546 / IAM 13178 / JCM 8861 / NBRC 102185 / NCIMB 2190 / MS3</strain>
        <strain evidence="2">MS-3</strain>
    </source>
</reference>
<evidence type="ECO:0000313" key="3">
    <source>
        <dbReference type="Proteomes" id="UP000001879"/>
    </source>
</evidence>
<dbReference type="AlphaFoldDB" id="D3T1T0"/>
<evidence type="ECO:0000313" key="1">
    <source>
        <dbReference type="EMBL" id="ADD07539.1"/>
    </source>
</evidence>
<organism evidence="1 3">
    <name type="scientific">Natrialba magadii (strain ATCC 43099 / DSM 3394 / CCM 3739 / CIP 104546 / IAM 13178 / JCM 8861 / NBRC 102185 / NCIMB 2190 / MS3)</name>
    <name type="common">Natronobacterium magadii</name>
    <dbReference type="NCBI Taxonomy" id="547559"/>
    <lineage>
        <taxon>Archaea</taxon>
        <taxon>Methanobacteriati</taxon>
        <taxon>Methanobacteriota</taxon>
        <taxon>Stenosarchaea group</taxon>
        <taxon>Halobacteria</taxon>
        <taxon>Halobacteriales</taxon>
        <taxon>Natrialbaceae</taxon>
        <taxon>Natrialba</taxon>
    </lineage>
</organism>
<dbReference type="SUPFAM" id="SSF53686">
    <property type="entry name" value="Tryptophan synthase beta subunit-like PLP-dependent enzymes"/>
    <property type="match status" value="1"/>
</dbReference>
<gene>
    <name evidence="1" type="ordered locus">Nmag_4006</name>
    <name evidence="2" type="ORF">C500_15475</name>
</gene>
<dbReference type="PaxDb" id="547559-Nmag_4006"/>
<dbReference type="eggNOG" id="arCOG01434">
    <property type="taxonomic scope" value="Archaea"/>
</dbReference>
<dbReference type="InterPro" id="IPR036052">
    <property type="entry name" value="TrpB-like_PALP_sf"/>
</dbReference>
<evidence type="ECO:0000313" key="4">
    <source>
        <dbReference type="Proteomes" id="UP000011543"/>
    </source>
</evidence>
<dbReference type="PATRIC" id="fig|547559.17.peg.3036"/>
<dbReference type="Proteomes" id="UP000001879">
    <property type="component" value="Plasmid pNMAG02"/>
</dbReference>
<dbReference type="HOGENOM" id="CLU_2379493_0_0_2"/>
<dbReference type="EMBL" id="AOHS01000051">
    <property type="protein sequence ID" value="ELY26576.1"/>
    <property type="molecule type" value="Genomic_DNA"/>
</dbReference>